<evidence type="ECO:0000313" key="3">
    <source>
        <dbReference type="EMBL" id="MFC3879854.1"/>
    </source>
</evidence>
<gene>
    <name evidence="3" type="ORF">ACFOSV_06685</name>
</gene>
<sequence length="236" mass="26825">MENILSKIAKLILIFLVATACRPEGKHLFILSGQSNMEGLIPEESFIPKVEAEFGAENVIVVKSAYGGQPIRRWFKDWKDPLEMGIQAQPDLYDTLLSKVNSAIIGQKIQTITLVWMQGERDAREGHADEYERSLVGLHGQLVEDLDFENINFVIGRLSDFDLENARYPHWTRIRDIQVQVAQSNGKFAWVDTDDLNDGLNRQGKEIQNDLHLSAQGYYILGERFAESAIHLIRSN</sequence>
<comment type="caution">
    <text evidence="3">The sequence shown here is derived from an EMBL/GenBank/DDBJ whole genome shotgun (WGS) entry which is preliminary data.</text>
</comment>
<dbReference type="InterPro" id="IPR005181">
    <property type="entry name" value="SASA"/>
</dbReference>
<evidence type="ECO:0000256" key="1">
    <source>
        <dbReference type="ARBA" id="ARBA00022801"/>
    </source>
</evidence>
<protein>
    <submittedName>
        <fullName evidence="3">Sialate O-acetylesterase</fullName>
    </submittedName>
</protein>
<reference evidence="4" key="1">
    <citation type="journal article" date="2019" name="Int. J. Syst. Evol. Microbiol.">
        <title>The Global Catalogue of Microorganisms (GCM) 10K type strain sequencing project: providing services to taxonomists for standard genome sequencing and annotation.</title>
        <authorList>
            <consortium name="The Broad Institute Genomics Platform"/>
            <consortium name="The Broad Institute Genome Sequencing Center for Infectious Disease"/>
            <person name="Wu L."/>
            <person name="Ma J."/>
        </authorList>
    </citation>
    <scope>NUCLEOTIDE SEQUENCE [LARGE SCALE GENOMIC DNA]</scope>
    <source>
        <strain evidence="4">CCUG 60523</strain>
    </source>
</reference>
<dbReference type="RefSeq" id="WP_377904668.1">
    <property type="nucleotide sequence ID" value="NZ_JBHRZS010000006.1"/>
</dbReference>
<dbReference type="InterPro" id="IPR036514">
    <property type="entry name" value="SGNH_hydro_sf"/>
</dbReference>
<proteinExistence type="predicted"/>
<evidence type="ECO:0000259" key="2">
    <source>
        <dbReference type="Pfam" id="PF03629"/>
    </source>
</evidence>
<dbReference type="PROSITE" id="PS51257">
    <property type="entry name" value="PROKAR_LIPOPROTEIN"/>
    <property type="match status" value="1"/>
</dbReference>
<dbReference type="EMBL" id="JBHRZS010000006">
    <property type="protein sequence ID" value="MFC3879854.1"/>
    <property type="molecule type" value="Genomic_DNA"/>
</dbReference>
<organism evidence="3 4">
    <name type="scientific">Algoriphagus namhaensis</name>
    <dbReference type="NCBI Taxonomy" id="915353"/>
    <lineage>
        <taxon>Bacteria</taxon>
        <taxon>Pseudomonadati</taxon>
        <taxon>Bacteroidota</taxon>
        <taxon>Cytophagia</taxon>
        <taxon>Cytophagales</taxon>
        <taxon>Cyclobacteriaceae</taxon>
        <taxon>Algoriphagus</taxon>
    </lineage>
</organism>
<dbReference type="Pfam" id="PF03629">
    <property type="entry name" value="SASA"/>
    <property type="match status" value="1"/>
</dbReference>
<accession>A0ABV8ASV4</accession>
<keyword evidence="4" id="KW-1185">Reference proteome</keyword>
<keyword evidence="1" id="KW-0378">Hydrolase</keyword>
<dbReference type="PANTHER" id="PTHR31988">
    <property type="entry name" value="ESTERASE, PUTATIVE (DUF303)-RELATED"/>
    <property type="match status" value="1"/>
</dbReference>
<dbReference type="SUPFAM" id="SSF52266">
    <property type="entry name" value="SGNH hydrolase"/>
    <property type="match status" value="1"/>
</dbReference>
<feature type="domain" description="Sialate O-acetylesterase" evidence="2">
    <location>
        <begin position="42"/>
        <end position="230"/>
    </location>
</feature>
<dbReference type="InterPro" id="IPR052940">
    <property type="entry name" value="Carb_Esterase_6"/>
</dbReference>
<evidence type="ECO:0000313" key="4">
    <source>
        <dbReference type="Proteomes" id="UP001595805"/>
    </source>
</evidence>
<dbReference type="PANTHER" id="PTHR31988:SF19">
    <property type="entry name" value="9-O-ACETYL-N-ACETYLNEURAMINIC ACID DEACETYLASE-RELATED"/>
    <property type="match status" value="1"/>
</dbReference>
<dbReference type="Gene3D" id="3.40.50.1110">
    <property type="entry name" value="SGNH hydrolase"/>
    <property type="match status" value="1"/>
</dbReference>
<name>A0ABV8ASV4_9BACT</name>
<dbReference type="Proteomes" id="UP001595805">
    <property type="component" value="Unassembled WGS sequence"/>
</dbReference>